<reference evidence="5 6" key="1">
    <citation type="submission" date="2021-04" db="EMBL/GenBank/DDBJ databases">
        <authorList>
            <person name="Pira H."/>
            <person name="Risdian C."/>
            <person name="Wink J."/>
        </authorList>
    </citation>
    <scope>NUCLEOTIDE SEQUENCE [LARGE SCALE GENOMIC DNA]</scope>
    <source>
        <strain evidence="5 6">WHA3</strain>
    </source>
</reference>
<dbReference type="PANTHER" id="PTHR30154">
    <property type="entry name" value="LEUCINE-RESPONSIVE REGULATORY PROTEIN"/>
    <property type="match status" value="1"/>
</dbReference>
<keyword evidence="3" id="KW-0804">Transcription</keyword>
<evidence type="ECO:0000256" key="1">
    <source>
        <dbReference type="ARBA" id="ARBA00023015"/>
    </source>
</evidence>
<dbReference type="SMART" id="SM00344">
    <property type="entry name" value="HTH_ASNC"/>
    <property type="match status" value="1"/>
</dbReference>
<dbReference type="RefSeq" id="WP_218443594.1">
    <property type="nucleotide sequence ID" value="NZ_JAGSPA010000001.1"/>
</dbReference>
<evidence type="ECO:0000256" key="3">
    <source>
        <dbReference type="ARBA" id="ARBA00023163"/>
    </source>
</evidence>
<evidence type="ECO:0000256" key="2">
    <source>
        <dbReference type="ARBA" id="ARBA00023125"/>
    </source>
</evidence>
<evidence type="ECO:0000313" key="5">
    <source>
        <dbReference type="EMBL" id="MBV7255309.1"/>
    </source>
</evidence>
<gene>
    <name evidence="5" type="ORF">KCG44_00775</name>
</gene>
<dbReference type="EMBL" id="JAGSPA010000001">
    <property type="protein sequence ID" value="MBV7255309.1"/>
    <property type="molecule type" value="Genomic_DNA"/>
</dbReference>
<dbReference type="PANTHER" id="PTHR30154:SF34">
    <property type="entry name" value="TRANSCRIPTIONAL REGULATOR AZLB"/>
    <property type="match status" value="1"/>
</dbReference>
<dbReference type="Pfam" id="PF13412">
    <property type="entry name" value="HTH_24"/>
    <property type="match status" value="1"/>
</dbReference>
<keyword evidence="1" id="KW-0805">Transcription regulation</keyword>
<feature type="domain" description="HTH asnC-type" evidence="4">
    <location>
        <begin position="17"/>
        <end position="79"/>
    </location>
</feature>
<evidence type="ECO:0000313" key="6">
    <source>
        <dbReference type="Proteomes" id="UP000722336"/>
    </source>
</evidence>
<sequence length="177" mass="20698">MKQAIKVTSARGMQYQLDRLDLRILDALHRDGRITKKDMSEQVGLSSTRCWERMRKMEQAGVIEGYHADLDLKRLFGVSYFFTQIRVRNYTFARQSRLEQLLARIDEILVGYSVMGSVDYFLIILARDIEHYQEVIETIVSNPDIDIDYTTFPVTKVVKKPSRISFFELFSDLGEEE</sequence>
<proteinExistence type="predicted"/>
<name>A0ABS6SAA5_9SPHN</name>
<organism evidence="5 6">
    <name type="scientific">Pacificimonas pallii</name>
    <dbReference type="NCBI Taxonomy" id="2827236"/>
    <lineage>
        <taxon>Bacteria</taxon>
        <taxon>Pseudomonadati</taxon>
        <taxon>Pseudomonadota</taxon>
        <taxon>Alphaproteobacteria</taxon>
        <taxon>Sphingomonadales</taxon>
        <taxon>Sphingosinicellaceae</taxon>
        <taxon>Pacificimonas</taxon>
    </lineage>
</organism>
<dbReference type="InterPro" id="IPR019888">
    <property type="entry name" value="Tscrpt_reg_AsnC-like"/>
</dbReference>
<keyword evidence="6" id="KW-1185">Reference proteome</keyword>
<dbReference type="Pfam" id="PF01037">
    <property type="entry name" value="AsnC_trans_reg"/>
    <property type="match status" value="1"/>
</dbReference>
<dbReference type="InterPro" id="IPR019887">
    <property type="entry name" value="Tscrpt_reg_AsnC/Lrp_C"/>
</dbReference>
<evidence type="ECO:0000259" key="4">
    <source>
        <dbReference type="PROSITE" id="PS50956"/>
    </source>
</evidence>
<keyword evidence="2" id="KW-0238">DNA-binding</keyword>
<protein>
    <submittedName>
        <fullName evidence="5">Lrp/AsnC family transcriptional regulator</fullName>
    </submittedName>
</protein>
<comment type="caution">
    <text evidence="5">The sequence shown here is derived from an EMBL/GenBank/DDBJ whole genome shotgun (WGS) entry which is preliminary data.</text>
</comment>
<dbReference type="InterPro" id="IPR000485">
    <property type="entry name" value="AsnC-type_HTH_dom"/>
</dbReference>
<dbReference type="PROSITE" id="PS50956">
    <property type="entry name" value="HTH_ASNC_2"/>
    <property type="match status" value="1"/>
</dbReference>
<dbReference type="Proteomes" id="UP000722336">
    <property type="component" value="Unassembled WGS sequence"/>
</dbReference>
<dbReference type="InterPro" id="IPR011991">
    <property type="entry name" value="ArsR-like_HTH"/>
</dbReference>
<dbReference type="CDD" id="cd00090">
    <property type="entry name" value="HTH_ARSR"/>
    <property type="match status" value="1"/>
</dbReference>
<accession>A0ABS6SAA5</accession>